<protein>
    <recommendedName>
        <fullName evidence="4">Retrovirus-related Pol polyprotein from transposon TNT 1-94</fullName>
    </recommendedName>
</protein>
<comment type="caution">
    <text evidence="2">The sequence shown here is derived from an EMBL/GenBank/DDBJ whole genome shotgun (WGS) entry which is preliminary data.</text>
</comment>
<gene>
    <name evidence="2" type="ORF">KFK09_005087</name>
</gene>
<dbReference type="PANTHER" id="PTHR47481:SF31">
    <property type="entry name" value="OS01G0873500 PROTEIN"/>
    <property type="match status" value="1"/>
</dbReference>
<evidence type="ECO:0008006" key="4">
    <source>
        <dbReference type="Google" id="ProtNLM"/>
    </source>
</evidence>
<dbReference type="OrthoDB" id="786475at2759"/>
<name>A0A8T3BX97_DENNO</name>
<evidence type="ECO:0000313" key="3">
    <source>
        <dbReference type="Proteomes" id="UP000829196"/>
    </source>
</evidence>
<feature type="compositionally biased region" description="Low complexity" evidence="1">
    <location>
        <begin position="9"/>
        <end position="23"/>
    </location>
</feature>
<accession>A0A8T3BX97</accession>
<proteinExistence type="predicted"/>
<keyword evidence="3" id="KW-1185">Reference proteome</keyword>
<sequence>MGDQESANSHPPSSADISGSSSSKLHIPPQLKFLISNIKNLVLNSLTTENYAIWRIQLLQQFTANGYAGHLTGTTPCPSGTTSPESQGWLLADNNLLSALFSTISPPILPYVISCTTAHEVWLVLERRLQPTCRSRVIQLKNKLHHVQMQNRSMQQYLNHVKSIVDNISASGSNVDEEDVILHILNGLPPTYSSFKAAIRTSPHPMNLDNIYSLLCSEEINVNQELTRTSSTNSGVTAFYATSSNQSRNRPP</sequence>
<dbReference type="Proteomes" id="UP000829196">
    <property type="component" value="Unassembled WGS sequence"/>
</dbReference>
<dbReference type="AlphaFoldDB" id="A0A8T3BX97"/>
<organism evidence="2 3">
    <name type="scientific">Dendrobium nobile</name>
    <name type="common">Orchid</name>
    <dbReference type="NCBI Taxonomy" id="94219"/>
    <lineage>
        <taxon>Eukaryota</taxon>
        <taxon>Viridiplantae</taxon>
        <taxon>Streptophyta</taxon>
        <taxon>Embryophyta</taxon>
        <taxon>Tracheophyta</taxon>
        <taxon>Spermatophyta</taxon>
        <taxon>Magnoliopsida</taxon>
        <taxon>Liliopsida</taxon>
        <taxon>Asparagales</taxon>
        <taxon>Orchidaceae</taxon>
        <taxon>Epidendroideae</taxon>
        <taxon>Malaxideae</taxon>
        <taxon>Dendrobiinae</taxon>
        <taxon>Dendrobium</taxon>
    </lineage>
</organism>
<feature type="region of interest" description="Disordered" evidence="1">
    <location>
        <begin position="1"/>
        <end position="23"/>
    </location>
</feature>
<evidence type="ECO:0000313" key="2">
    <source>
        <dbReference type="EMBL" id="KAI0522702.1"/>
    </source>
</evidence>
<reference evidence="2" key="1">
    <citation type="journal article" date="2022" name="Front. Genet.">
        <title>Chromosome-Scale Assembly of the Dendrobium nobile Genome Provides Insights Into the Molecular Mechanism of the Biosynthesis of the Medicinal Active Ingredient of Dendrobium.</title>
        <authorList>
            <person name="Xu Q."/>
            <person name="Niu S.-C."/>
            <person name="Li K.-L."/>
            <person name="Zheng P.-J."/>
            <person name="Zhang X.-J."/>
            <person name="Jia Y."/>
            <person name="Liu Y."/>
            <person name="Niu Y.-X."/>
            <person name="Yu L.-H."/>
            <person name="Chen D.-F."/>
            <person name="Zhang G.-Q."/>
        </authorList>
    </citation>
    <scope>NUCLEOTIDE SEQUENCE</scope>
    <source>
        <tissue evidence="2">Leaf</tissue>
    </source>
</reference>
<dbReference type="Pfam" id="PF14223">
    <property type="entry name" value="Retrotran_gag_2"/>
    <property type="match status" value="1"/>
</dbReference>
<dbReference type="EMBL" id="JAGYWB010000005">
    <property type="protein sequence ID" value="KAI0522702.1"/>
    <property type="molecule type" value="Genomic_DNA"/>
</dbReference>
<dbReference type="PANTHER" id="PTHR47481">
    <property type="match status" value="1"/>
</dbReference>
<evidence type="ECO:0000256" key="1">
    <source>
        <dbReference type="SAM" id="MobiDB-lite"/>
    </source>
</evidence>